<protein>
    <recommendedName>
        <fullName evidence="1">ABM domain-containing protein</fullName>
    </recommendedName>
</protein>
<dbReference type="InterPro" id="IPR007138">
    <property type="entry name" value="ABM_dom"/>
</dbReference>
<dbReference type="Pfam" id="PF03992">
    <property type="entry name" value="ABM"/>
    <property type="match status" value="1"/>
</dbReference>
<dbReference type="EMBL" id="BAAAHK010000011">
    <property type="protein sequence ID" value="GAA0947759.1"/>
    <property type="molecule type" value="Genomic_DNA"/>
</dbReference>
<evidence type="ECO:0000259" key="1">
    <source>
        <dbReference type="PROSITE" id="PS51725"/>
    </source>
</evidence>
<organism evidence="2 3">
    <name type="scientific">Kribbella koreensis</name>
    <dbReference type="NCBI Taxonomy" id="57909"/>
    <lineage>
        <taxon>Bacteria</taxon>
        <taxon>Bacillati</taxon>
        <taxon>Actinomycetota</taxon>
        <taxon>Actinomycetes</taxon>
        <taxon>Propionibacteriales</taxon>
        <taxon>Kribbellaceae</taxon>
        <taxon>Kribbella</taxon>
    </lineage>
</organism>
<feature type="domain" description="ABM" evidence="1">
    <location>
        <begin position="1"/>
        <end position="94"/>
    </location>
</feature>
<proteinExistence type="predicted"/>
<comment type="caution">
    <text evidence="2">The sequence shown here is derived from an EMBL/GenBank/DDBJ whole genome shotgun (WGS) entry which is preliminary data.</text>
</comment>
<sequence length="95" mass="10632">MIVAGKVYVDPEVQERAVAAHRVIVERAREYPGCLDVSISADSVEPGRVNLFEYWESHEALDAWRAIAPAATEHFELKDVQVLKHEVSGTRGPFD</sequence>
<accession>A0ABN1QVW3</accession>
<evidence type="ECO:0000313" key="2">
    <source>
        <dbReference type="EMBL" id="GAA0947759.1"/>
    </source>
</evidence>
<gene>
    <name evidence="2" type="ORF">GCM10009554_44750</name>
</gene>
<keyword evidence="3" id="KW-1185">Reference proteome</keyword>
<dbReference type="SUPFAM" id="SSF54909">
    <property type="entry name" value="Dimeric alpha+beta barrel"/>
    <property type="match status" value="1"/>
</dbReference>
<dbReference type="PROSITE" id="PS51725">
    <property type="entry name" value="ABM"/>
    <property type="match status" value="1"/>
</dbReference>
<name>A0ABN1QVW3_9ACTN</name>
<dbReference type="InterPro" id="IPR011008">
    <property type="entry name" value="Dimeric_a/b-barrel"/>
</dbReference>
<dbReference type="Proteomes" id="UP001500542">
    <property type="component" value="Unassembled WGS sequence"/>
</dbReference>
<reference evidence="2 3" key="1">
    <citation type="journal article" date="2019" name="Int. J. Syst. Evol. Microbiol.">
        <title>The Global Catalogue of Microorganisms (GCM) 10K type strain sequencing project: providing services to taxonomists for standard genome sequencing and annotation.</title>
        <authorList>
            <consortium name="The Broad Institute Genomics Platform"/>
            <consortium name="The Broad Institute Genome Sequencing Center for Infectious Disease"/>
            <person name="Wu L."/>
            <person name="Ma J."/>
        </authorList>
    </citation>
    <scope>NUCLEOTIDE SEQUENCE [LARGE SCALE GENOMIC DNA]</scope>
    <source>
        <strain evidence="2 3">JCM 10977</strain>
    </source>
</reference>
<evidence type="ECO:0000313" key="3">
    <source>
        <dbReference type="Proteomes" id="UP001500542"/>
    </source>
</evidence>
<dbReference type="Gene3D" id="3.30.70.100">
    <property type="match status" value="1"/>
</dbReference>